<accession>A0ACB5RUE7</accession>
<reference evidence="1" key="1">
    <citation type="submission" date="2024-09" db="EMBL/GenBank/DDBJ databases">
        <title>Draft Genome Sequences of Neofusicoccum parvum.</title>
        <authorList>
            <person name="Ashida A."/>
            <person name="Camagna M."/>
            <person name="Tanaka A."/>
            <person name="Takemoto D."/>
        </authorList>
    </citation>
    <scope>NUCLEOTIDE SEQUENCE</scope>
    <source>
        <strain evidence="1">PPO83</strain>
    </source>
</reference>
<comment type="caution">
    <text evidence="1">The sequence shown here is derived from an EMBL/GenBank/DDBJ whole genome shotgun (WGS) entry which is preliminary data.</text>
</comment>
<protein>
    <submittedName>
        <fullName evidence="1">Fatty acid oxygenase</fullName>
    </submittedName>
</protein>
<evidence type="ECO:0000313" key="1">
    <source>
        <dbReference type="EMBL" id="GME24129.1"/>
    </source>
</evidence>
<sequence length="1141" mass="128529">MASADQVTWPSEASEVVSLASQKGHLPRNVGVFRKLAETRVLNWPINDRKYLNEQVVQLATSLPESTIRDSLSGNFIRALWNGLPHPPLSYVADEYRFRSADGSHNNAINPYLGAAGSSYARSVKPEHVPTVALPEPDLVFDTLMKRDGPAREHPTKVSSALFHFATLIIHDIFSSDPENTGRTLSSSYLDLGPLYGNNKFDQESVRTYKDGRLKPDAFSDVRILGQPPGVCALLVAFNRYHNWVVEELAANNEDDRFPSVESLKLKFKDQQYREKVVKRDEDLFQTGRLITCGLYVNIILGDYLRTILNLNSNPVNSNWTLDPRKAFEGEHIFDQKGIPMGMGNQVSAEFNFVYRWHCAVSNRDQKWIEEFIPKKIMEGRIQHWSEASPDELRRSMIYWAIKQKEQDPEDRTFEDAEGKDIPRQENKQFPDDPLIELLCEGTDNVAGAYGARNVPAALKFVENLGIKQGREWGLATFNEFRRFFNLKEFKSFKEINSQPGVAEALETLYGHPDNVELYVGLMVEEAKQPFSPGSGLCPGFTISEAILADAVALVRGDRFYSIEWGPQSLTKWGFAEITVDDNVAGGGALYKLLMRAFPQWYTPNSVYALYPFSTPERTRELVQTGALRNVELNYNRPKRAPLPKAICSWKAVHDVLCDQQRFKVPWGEHTWQMIGRDYMLSGDTAANAKQRVAVNRAMYEPADTLDRVRSFYEAITGKLIYDNRRRLDQGFQIDIVKDIGNLAHATFTAKYFGIPLSGPVWDWESGHWKYSGAEKLYNKLARLFEYVFLDLDPTKSYKHRVTASAEAQKLAHELRRSLHSIRSPGWFGPLKHILDHLDPLNSFGKGLAARLLGSGKDVEQVVWEVIPTAAAASATQAQAWGQMIEVYFRDENKHHWHEIVRLAKSDSHESFELLRKYVLEGFRLSPAASGVIRVAATAATIPDGQENGQAREVNVGPGEPLFLSFIEAGLDPEKFPNPQEINPNRPEENYIHHGWGPHSCLGQKIVPVAAAAMLRVFARECSDPQRTPGPAGKMKRRDFKVALPAIGADKRENWKGFPQFMAEDGSEWKNFPTSMKLIYGQPIKATLKHNIVVKNPEGDVIGHVKGHIKGHVHDPMNGGPVGHVNGFVNGQVDGFQMPLK</sequence>
<dbReference type="EMBL" id="BSXG01000011">
    <property type="protein sequence ID" value="GME24129.1"/>
    <property type="molecule type" value="Genomic_DNA"/>
</dbReference>
<name>A0ACB5RUE7_9PEZI</name>
<keyword evidence="2" id="KW-1185">Reference proteome</keyword>
<proteinExistence type="predicted"/>
<dbReference type="Proteomes" id="UP001165186">
    <property type="component" value="Unassembled WGS sequence"/>
</dbReference>
<organism evidence="1 2">
    <name type="scientific">Neofusicoccum parvum</name>
    <dbReference type="NCBI Taxonomy" id="310453"/>
    <lineage>
        <taxon>Eukaryota</taxon>
        <taxon>Fungi</taxon>
        <taxon>Dikarya</taxon>
        <taxon>Ascomycota</taxon>
        <taxon>Pezizomycotina</taxon>
        <taxon>Dothideomycetes</taxon>
        <taxon>Dothideomycetes incertae sedis</taxon>
        <taxon>Botryosphaeriales</taxon>
        <taxon>Botryosphaeriaceae</taxon>
        <taxon>Neofusicoccum</taxon>
    </lineage>
</organism>
<evidence type="ECO:0000313" key="2">
    <source>
        <dbReference type="Proteomes" id="UP001165186"/>
    </source>
</evidence>
<gene>
    <name evidence="1" type="primary">g4799</name>
    <name evidence="1" type="ORF">NpPPO83_00004799</name>
</gene>